<accession>A0A437RSH3</accession>
<dbReference type="PANTHER" id="PTHR43002">
    <property type="entry name" value="GLYCOGEN DEBRANCHING ENZYME"/>
    <property type="match status" value="1"/>
</dbReference>
<dbReference type="Gene3D" id="2.60.40.1180">
    <property type="entry name" value="Golgi alpha-mannosidase II"/>
    <property type="match status" value="1"/>
</dbReference>
<dbReference type="AlphaFoldDB" id="A0A437RSH3"/>
<protein>
    <submittedName>
        <fullName evidence="4">Pullulanase-type alpha-1,6-glucosidase</fullName>
    </submittedName>
</protein>
<dbReference type="Pfam" id="PF11852">
    <property type="entry name" value="Pullul_strch_C"/>
    <property type="match status" value="1"/>
</dbReference>
<evidence type="ECO:0000256" key="1">
    <source>
        <dbReference type="ARBA" id="ARBA00008061"/>
    </source>
</evidence>
<feature type="domain" description="Glycosyl hydrolase family 13 catalytic" evidence="3">
    <location>
        <begin position="407"/>
        <end position="781"/>
    </location>
</feature>
<dbReference type="Proteomes" id="UP000285575">
    <property type="component" value="Unassembled WGS sequence"/>
</dbReference>
<sequence length="936" mass="101405">MRPVIPFFALGAWLCAGLAHAATPTPAACAAGFETVLQAAPAAAPSLPAQAVWLNRQWLRWPGAGAVPAGGGYRLHFSATGQISARPGEPVAGADGALTLDLRNPALPAALQQRWRWVGAGPTLAVRAADQHRLRELHRGQLVLALEDAQGRVLQATRTQTPGALDDLYARAEQLPDLGATITRTRVRGGGDAKGWRTGFRLWAPTAQAVHLCLHPGADAPASAVHTLQRDNATGAWGLQLPGDLSQPQPHYYTYLVDLALPGGGVVRNRVTDPYSLSLNANSQRSWIGRLDDPRWQPEGWAQTQRPATVRHNTDLVIYELHLRDFSVRDTSVPAAHRGSYLAFTHPQSAGMQHLRLLRAAGLTDVHLLPVFDLATVPEQGCTTPDEARLAALPPDSEEQQALVAASAAQDCFNWGYDPLHFTAPEGSYATDANEGGTRILEFRRMVMALHRAGLRVGMDMVYNHTSASGQNAKSVLDRIVPGYYHRLNAQGGVETSTCCDNTATEHRMMAKLMIESAVVWARDHRIDSMRFDLMGHQPRAAMERLQRAVNRAAGQPIHLLGEGWNFGEIKDGARFVQAAQKSLNGSGIATFSDRGRDAARGGGCCDGPAEVLKHQGWLNGLHYAPNPQAQAAGAGTRAELLRSADLIRVGLAGTLQGYRLQTADGSVKRLDQIDYAGQGAGYASQPGEVVNYVENHDNPTLWDLNVLKLPPDTPREDRARVQVLGGALTAFSQGVAYLHAGVELLRSKNLDRNSYDSGDWFNRVDWTLQDNFFGGGLPPRKEGEGLWPAARPLLARAAEIKPTAAEMRFTRDAFLDLLRIRASTPLFRLRTADDVQRRLTMLNTGPDQTPTVAVGHLDGRGLRGARFAEVLYAINVAPEAATLSLPTLRGRPLVLHPVHRGPGAADPRPAAQAQWDPATATLRVPPRTALVYVRE</sequence>
<dbReference type="InterPro" id="IPR014756">
    <property type="entry name" value="Ig_E-set"/>
</dbReference>
<organism evidence="4 5">
    <name type="scientific">Rubrivivax rivuli</name>
    <dbReference type="NCBI Taxonomy" id="1862385"/>
    <lineage>
        <taxon>Bacteria</taxon>
        <taxon>Pseudomonadati</taxon>
        <taxon>Pseudomonadota</taxon>
        <taxon>Betaproteobacteria</taxon>
        <taxon>Burkholderiales</taxon>
        <taxon>Sphaerotilaceae</taxon>
        <taxon>Rubrivivax</taxon>
    </lineage>
</organism>
<evidence type="ECO:0000313" key="4">
    <source>
        <dbReference type="EMBL" id="RVU49680.1"/>
    </source>
</evidence>
<dbReference type="Gene3D" id="3.20.20.80">
    <property type="entry name" value="Glycosidases"/>
    <property type="match status" value="1"/>
</dbReference>
<dbReference type="SMART" id="SM00642">
    <property type="entry name" value="Aamy"/>
    <property type="match status" value="1"/>
</dbReference>
<dbReference type="SUPFAM" id="SSF51445">
    <property type="entry name" value="(Trans)glycosidases"/>
    <property type="match status" value="1"/>
</dbReference>
<dbReference type="Gene3D" id="2.60.40.1130">
    <property type="entry name" value="Rab geranylgeranyltransferase alpha-subunit, insert domain"/>
    <property type="match status" value="1"/>
</dbReference>
<dbReference type="InterPro" id="IPR013783">
    <property type="entry name" value="Ig-like_fold"/>
</dbReference>
<dbReference type="SUPFAM" id="SSF51011">
    <property type="entry name" value="Glycosyl hydrolase domain"/>
    <property type="match status" value="1"/>
</dbReference>
<dbReference type="GO" id="GO:0051060">
    <property type="term" value="F:pullulanase activity"/>
    <property type="evidence" value="ECO:0007669"/>
    <property type="project" value="InterPro"/>
</dbReference>
<dbReference type="OrthoDB" id="9800174at2"/>
<dbReference type="InterPro" id="IPR004193">
    <property type="entry name" value="Glyco_hydro_13_N"/>
</dbReference>
<dbReference type="InterPro" id="IPR013780">
    <property type="entry name" value="Glyco_hydro_b"/>
</dbReference>
<comment type="similarity">
    <text evidence="1">Belongs to the glycosyl hydrolase 13 family.</text>
</comment>
<dbReference type="CDD" id="cd11341">
    <property type="entry name" value="AmyAc_Pullulanase_LD-like"/>
    <property type="match status" value="1"/>
</dbReference>
<feature type="chain" id="PRO_5019430982" evidence="2">
    <location>
        <begin position="22"/>
        <end position="936"/>
    </location>
</feature>
<dbReference type="CDD" id="cd02860">
    <property type="entry name" value="E_set_Pullulanase"/>
    <property type="match status" value="1"/>
</dbReference>
<evidence type="ECO:0000259" key="3">
    <source>
        <dbReference type="SMART" id="SM00642"/>
    </source>
</evidence>
<feature type="signal peptide" evidence="2">
    <location>
        <begin position="1"/>
        <end position="21"/>
    </location>
</feature>
<evidence type="ECO:0000313" key="5">
    <source>
        <dbReference type="Proteomes" id="UP000285575"/>
    </source>
</evidence>
<dbReference type="NCBIfam" id="TIGR02103">
    <property type="entry name" value="pullul_strch"/>
    <property type="match status" value="1"/>
</dbReference>
<dbReference type="InterPro" id="IPR011839">
    <property type="entry name" value="Pullul_strch"/>
</dbReference>
<dbReference type="SUPFAM" id="SSF81296">
    <property type="entry name" value="E set domains"/>
    <property type="match status" value="2"/>
</dbReference>
<gene>
    <name evidence="4" type="primary">pulA</name>
    <name evidence="4" type="ORF">EOE66_03740</name>
</gene>
<dbReference type="InterPro" id="IPR024561">
    <property type="entry name" value="Pullul_strch_C"/>
</dbReference>
<keyword evidence="5" id="KW-1185">Reference proteome</keyword>
<dbReference type="Pfam" id="PF17967">
    <property type="entry name" value="Pullulanase_N2"/>
    <property type="match status" value="1"/>
</dbReference>
<comment type="caution">
    <text evidence="4">The sequence shown here is derived from an EMBL/GenBank/DDBJ whole genome shotgun (WGS) entry which is preliminary data.</text>
</comment>
<dbReference type="Gene3D" id="2.60.40.10">
    <property type="entry name" value="Immunoglobulins"/>
    <property type="match status" value="1"/>
</dbReference>
<dbReference type="GO" id="GO:0005975">
    <property type="term" value="P:carbohydrate metabolic process"/>
    <property type="evidence" value="ECO:0007669"/>
    <property type="project" value="InterPro"/>
</dbReference>
<dbReference type="InterPro" id="IPR006047">
    <property type="entry name" value="GH13_cat_dom"/>
</dbReference>
<dbReference type="EMBL" id="SACR01000001">
    <property type="protein sequence ID" value="RVU49680.1"/>
    <property type="molecule type" value="Genomic_DNA"/>
</dbReference>
<name>A0A437RSH3_9BURK</name>
<dbReference type="Pfam" id="PF02922">
    <property type="entry name" value="CBM_48"/>
    <property type="match status" value="1"/>
</dbReference>
<reference evidence="4 5" key="1">
    <citation type="submission" date="2019-01" db="EMBL/GenBank/DDBJ databases">
        <authorList>
            <person name="Chen W.-M."/>
        </authorList>
    </citation>
    <scope>NUCLEOTIDE SEQUENCE [LARGE SCALE GENOMIC DNA]</scope>
    <source>
        <strain evidence="4 5">KYPY4</strain>
    </source>
</reference>
<dbReference type="InterPro" id="IPR040671">
    <property type="entry name" value="Pullulanase_N2"/>
</dbReference>
<proteinExistence type="inferred from homology"/>
<dbReference type="InterPro" id="IPR017853">
    <property type="entry name" value="GH"/>
</dbReference>
<evidence type="ECO:0000256" key="2">
    <source>
        <dbReference type="SAM" id="SignalP"/>
    </source>
</evidence>
<dbReference type="RefSeq" id="WP_128227312.1">
    <property type="nucleotide sequence ID" value="NZ_SACR01000001.1"/>
</dbReference>
<keyword evidence="2" id="KW-0732">Signal</keyword>